<feature type="transmembrane region" description="Helical" evidence="2">
    <location>
        <begin position="206"/>
        <end position="228"/>
    </location>
</feature>
<dbReference type="Proteomes" id="UP000001572">
    <property type="component" value="Chromosome"/>
</dbReference>
<feature type="transmembrane region" description="Helical" evidence="2">
    <location>
        <begin position="21"/>
        <end position="41"/>
    </location>
</feature>
<dbReference type="eggNOG" id="COG3493">
    <property type="taxonomic scope" value="Bacteria"/>
</dbReference>
<dbReference type="GO" id="GO:0005886">
    <property type="term" value="C:plasma membrane"/>
    <property type="evidence" value="ECO:0007669"/>
    <property type="project" value="UniProtKB-UniRule"/>
</dbReference>
<dbReference type="GO" id="GO:0008514">
    <property type="term" value="F:organic anion transmembrane transporter activity"/>
    <property type="evidence" value="ECO:0007669"/>
    <property type="project" value="InterPro"/>
</dbReference>
<comment type="similarity">
    <text evidence="1">Belongs to the 2-hydroxycarboxylate transporter (2-HCT) (TC 2.A.24) family.</text>
</comment>
<dbReference type="HOGENOM" id="CLU_041211_0_1_9"/>
<dbReference type="AlphaFoldDB" id="A6TT46"/>
<feature type="transmembrane region" description="Helical" evidence="2">
    <location>
        <begin position="108"/>
        <end position="130"/>
    </location>
</feature>
<dbReference type="OrthoDB" id="8584824at2"/>
<evidence type="ECO:0000256" key="2">
    <source>
        <dbReference type="SAM" id="Phobius"/>
    </source>
</evidence>
<feature type="transmembrane region" description="Helical" evidence="2">
    <location>
        <begin position="301"/>
        <end position="318"/>
    </location>
</feature>
<dbReference type="PANTHER" id="PTHR40033">
    <property type="entry name" value="NA(+)-MALATE SYMPORTER"/>
    <property type="match status" value="1"/>
</dbReference>
<sequence length="446" mass="47214">MSDVKVSKEIKEVKETKGLKMFGMPLHVYAIFAVVMVAGLATETISTDLAGGFAILFFLGITFGEIGDRIPVWKEYIGGGAILAFLGAAYLVYQGILPERYVDSTTNFMASTGFLTLFITVLITGSILSVNRKLLIKSFAGYIPAILGGVAGAMLLGGIGGLFIGVPFKDVVMRYVLPVMGGGNGGGAIPLSEIWHQVTGESQEGYYSFAIAILTIANIVAIFSGALLNKLGEQRPSLTGNGSDLIRNESAYIDTAEKQEKKITNREIAAGLVLATMFFALGRLFSGYLLPTIGGVVIHQYAYMVVFVAIFNAMGMIPEELKMGAKKLQTFFTGQFIWVIMAGVGIAYTDLGELFAAITLGNVFIATLIVFGAIIGSGFIGYLVGFYPIDTAVTAGLCMANRGGSGDLAVLGAAKRMDLISYGQIASRLGGGMVLIIASVLFSIFV</sequence>
<dbReference type="KEGG" id="amt:Amet_3226"/>
<gene>
    <name evidence="3" type="ordered locus">Amet_3226</name>
</gene>
<keyword evidence="2" id="KW-1133">Transmembrane helix</keyword>
<keyword evidence="2" id="KW-0812">Transmembrane</keyword>
<dbReference type="GO" id="GO:0015293">
    <property type="term" value="F:symporter activity"/>
    <property type="evidence" value="ECO:0007669"/>
    <property type="project" value="UniProtKB-UniRule"/>
</dbReference>
<dbReference type="STRING" id="293826.Amet_3226"/>
<dbReference type="InterPro" id="IPR004679">
    <property type="entry name" value="2-OHcarboxylate_transport"/>
</dbReference>
<evidence type="ECO:0000313" key="3">
    <source>
        <dbReference type="EMBL" id="ABR49364.1"/>
    </source>
</evidence>
<feature type="transmembrane region" description="Helical" evidence="2">
    <location>
        <begin position="268"/>
        <end position="289"/>
    </location>
</feature>
<dbReference type="RefSeq" id="WP_012064329.1">
    <property type="nucleotide sequence ID" value="NC_009633.1"/>
</dbReference>
<dbReference type="PANTHER" id="PTHR40033:SF1">
    <property type="entry name" value="CITRATE-SODIUM SYMPORTER"/>
    <property type="match status" value="1"/>
</dbReference>
<feature type="transmembrane region" description="Helical" evidence="2">
    <location>
        <begin position="330"/>
        <end position="348"/>
    </location>
</feature>
<accession>A6TT46</accession>
<feature type="transmembrane region" description="Helical" evidence="2">
    <location>
        <begin position="47"/>
        <end position="64"/>
    </location>
</feature>
<keyword evidence="1 2" id="KW-0472">Membrane</keyword>
<feature type="transmembrane region" description="Helical" evidence="2">
    <location>
        <begin position="76"/>
        <end position="96"/>
    </location>
</feature>
<protein>
    <submittedName>
        <fullName evidence="3">Citrate carrier protein</fullName>
    </submittedName>
</protein>
<dbReference type="Pfam" id="PF03390">
    <property type="entry name" value="2HCT"/>
    <property type="match status" value="1"/>
</dbReference>
<evidence type="ECO:0000256" key="1">
    <source>
        <dbReference type="PIRNR" id="PIRNR005348"/>
    </source>
</evidence>
<keyword evidence="1" id="KW-0813">Transport</keyword>
<proteinExistence type="inferred from homology"/>
<reference evidence="4" key="1">
    <citation type="journal article" date="2016" name="Genome Announc.">
        <title>Complete genome sequence of Alkaliphilus metalliredigens strain QYMF, an alkaliphilic and metal-reducing bacterium isolated from borax-contaminated leachate ponds.</title>
        <authorList>
            <person name="Hwang C."/>
            <person name="Copeland A."/>
            <person name="Lucas S."/>
            <person name="Lapidus A."/>
            <person name="Barry K."/>
            <person name="Detter J.C."/>
            <person name="Glavina Del Rio T."/>
            <person name="Hammon N."/>
            <person name="Israni S."/>
            <person name="Dalin E."/>
            <person name="Tice H."/>
            <person name="Pitluck S."/>
            <person name="Chertkov O."/>
            <person name="Brettin T."/>
            <person name="Bruce D."/>
            <person name="Han C."/>
            <person name="Schmutz J."/>
            <person name="Larimer F."/>
            <person name="Land M.L."/>
            <person name="Hauser L."/>
            <person name="Kyrpides N."/>
            <person name="Mikhailova N."/>
            <person name="Ye Q."/>
            <person name="Zhou J."/>
            <person name="Richardson P."/>
            <person name="Fields M.W."/>
        </authorList>
    </citation>
    <scope>NUCLEOTIDE SEQUENCE [LARGE SCALE GENOMIC DNA]</scope>
    <source>
        <strain evidence="4">QYMF</strain>
    </source>
</reference>
<organism evidence="3 4">
    <name type="scientific">Alkaliphilus metalliredigens (strain QYMF)</name>
    <dbReference type="NCBI Taxonomy" id="293826"/>
    <lineage>
        <taxon>Bacteria</taxon>
        <taxon>Bacillati</taxon>
        <taxon>Bacillota</taxon>
        <taxon>Clostridia</taxon>
        <taxon>Peptostreptococcales</taxon>
        <taxon>Natronincolaceae</taxon>
        <taxon>Alkaliphilus</taxon>
    </lineage>
</organism>
<name>A6TT46_ALKMQ</name>
<dbReference type="EMBL" id="CP000724">
    <property type="protein sequence ID" value="ABR49364.1"/>
    <property type="molecule type" value="Genomic_DNA"/>
</dbReference>
<feature type="transmembrane region" description="Helical" evidence="2">
    <location>
        <begin position="425"/>
        <end position="445"/>
    </location>
</feature>
<keyword evidence="1" id="KW-0769">Symport</keyword>
<feature type="transmembrane region" description="Helical" evidence="2">
    <location>
        <begin position="142"/>
        <end position="168"/>
    </location>
</feature>
<dbReference type="PIRSF" id="PIRSF005348">
    <property type="entry name" value="YxkH"/>
    <property type="match status" value="1"/>
</dbReference>
<evidence type="ECO:0000313" key="4">
    <source>
        <dbReference type="Proteomes" id="UP000001572"/>
    </source>
</evidence>
<feature type="transmembrane region" description="Helical" evidence="2">
    <location>
        <begin position="354"/>
        <end position="384"/>
    </location>
</feature>
<keyword evidence="4" id="KW-1185">Reference proteome</keyword>